<dbReference type="AlphaFoldDB" id="A0A1D3TVU6"/>
<evidence type="ECO:0000313" key="3">
    <source>
        <dbReference type="Proteomes" id="UP000199315"/>
    </source>
</evidence>
<keyword evidence="1" id="KW-0812">Transmembrane</keyword>
<feature type="transmembrane region" description="Helical" evidence="1">
    <location>
        <begin position="12"/>
        <end position="30"/>
    </location>
</feature>
<protein>
    <submittedName>
        <fullName evidence="2">Uncharacterized protein</fullName>
    </submittedName>
</protein>
<keyword evidence="1" id="KW-1133">Transmembrane helix</keyword>
<dbReference type="Proteomes" id="UP000199315">
    <property type="component" value="Unassembled WGS sequence"/>
</dbReference>
<accession>A0A1D3TVU6</accession>
<reference evidence="2 3" key="1">
    <citation type="submission" date="2016-09" db="EMBL/GenBank/DDBJ databases">
        <authorList>
            <person name="Capua I."/>
            <person name="De Benedictis P."/>
            <person name="Joannis T."/>
            <person name="Lombin L.H."/>
            <person name="Cattoli G."/>
        </authorList>
    </citation>
    <scope>NUCLEOTIDE SEQUENCE [LARGE SCALE GENOMIC DNA]</scope>
    <source>
        <strain evidence="2 3">GluBS11</strain>
    </source>
</reference>
<evidence type="ECO:0000256" key="1">
    <source>
        <dbReference type="SAM" id="Phobius"/>
    </source>
</evidence>
<dbReference type="STRING" id="1619234.SAMN05421730_101915"/>
<keyword evidence="1" id="KW-0472">Membrane</keyword>
<evidence type="ECO:0000313" key="2">
    <source>
        <dbReference type="EMBL" id="SCP98305.1"/>
    </source>
</evidence>
<name>A0A1D3TVU6_9FIRM</name>
<keyword evidence="3" id="KW-1185">Reference proteome</keyword>
<dbReference type="EMBL" id="FMKA01000019">
    <property type="protein sequence ID" value="SCP98305.1"/>
    <property type="molecule type" value="Genomic_DNA"/>
</dbReference>
<sequence>MEQNYMKRFSYAGLGLSLLMFMIMCILFMAKEKVPGIVMTLFNFGLFICSVSSLIQSKYKFKSKK</sequence>
<feature type="transmembrane region" description="Helical" evidence="1">
    <location>
        <begin position="36"/>
        <end position="55"/>
    </location>
</feature>
<proteinExistence type="predicted"/>
<organism evidence="2 3">
    <name type="scientific">Anaerobium acetethylicum</name>
    <dbReference type="NCBI Taxonomy" id="1619234"/>
    <lineage>
        <taxon>Bacteria</taxon>
        <taxon>Bacillati</taxon>
        <taxon>Bacillota</taxon>
        <taxon>Clostridia</taxon>
        <taxon>Lachnospirales</taxon>
        <taxon>Lachnospiraceae</taxon>
        <taxon>Anaerobium</taxon>
    </lineage>
</organism>
<gene>
    <name evidence="2" type="ORF">SAMN05421730_101915</name>
</gene>